<dbReference type="EMBL" id="FWWT01000023">
    <property type="protein sequence ID" value="SMB96446.1"/>
    <property type="molecule type" value="Genomic_DNA"/>
</dbReference>
<dbReference type="AlphaFoldDB" id="A0A1W1VSY9"/>
<dbReference type="Proteomes" id="UP000192731">
    <property type="component" value="Unassembled WGS sequence"/>
</dbReference>
<keyword evidence="3" id="KW-0131">Cell cycle</keyword>
<dbReference type="GO" id="GO:0051301">
    <property type="term" value="P:cell division"/>
    <property type="evidence" value="ECO:0007669"/>
    <property type="project" value="UniProtKB-KW"/>
</dbReference>
<feature type="transmembrane region" description="Helical" evidence="2">
    <location>
        <begin position="40"/>
        <end position="64"/>
    </location>
</feature>
<proteinExistence type="predicted"/>
<dbReference type="STRING" id="656914.SAMN00017405_1538"/>
<gene>
    <name evidence="3" type="ORF">SAMN00017405_1538</name>
</gene>
<reference evidence="3 4" key="1">
    <citation type="submission" date="2017-04" db="EMBL/GenBank/DDBJ databases">
        <authorList>
            <person name="Afonso C.L."/>
            <person name="Miller P.J."/>
            <person name="Scott M.A."/>
            <person name="Spackman E."/>
            <person name="Goraichik I."/>
            <person name="Dimitrov K.M."/>
            <person name="Suarez D.L."/>
            <person name="Swayne D.E."/>
        </authorList>
    </citation>
    <scope>NUCLEOTIDE SEQUENCE [LARGE SCALE GENOMIC DNA]</scope>
    <source>
        <strain evidence="3 4">DSM 11270</strain>
    </source>
</reference>
<evidence type="ECO:0000313" key="4">
    <source>
        <dbReference type="Proteomes" id="UP000192731"/>
    </source>
</evidence>
<keyword evidence="3" id="KW-0132">Cell division</keyword>
<name>A0A1W1VSY9_DESTI</name>
<protein>
    <submittedName>
        <fullName evidence="3">Cell division protein FtsL</fullName>
    </submittedName>
</protein>
<keyword evidence="4" id="KW-1185">Reference proteome</keyword>
<sequence>MVMANKKAVGTNYVPEYEVHPKTRNHKAPKKKNKKNKSKIWLVKVTPHVSLISIFFLVCFSFVAQNVWLNGLGHDVTNLKQEIEDLKENNEKLKLNIASLTSLEKVEQSAAKIGMIYPDTNNYIYVEKNNKKEIENNMKFPTNINEEEGFIKNVQSFISNSFNKVD</sequence>
<dbReference type="InterPro" id="IPR007060">
    <property type="entry name" value="FtsL/DivIC"/>
</dbReference>
<dbReference type="Pfam" id="PF04977">
    <property type="entry name" value="DivIC"/>
    <property type="match status" value="1"/>
</dbReference>
<organism evidence="3 4">
    <name type="scientific">Desulfonispora thiosulfatigenes DSM 11270</name>
    <dbReference type="NCBI Taxonomy" id="656914"/>
    <lineage>
        <taxon>Bacteria</taxon>
        <taxon>Bacillati</taxon>
        <taxon>Bacillota</taxon>
        <taxon>Clostridia</taxon>
        <taxon>Eubacteriales</taxon>
        <taxon>Peptococcaceae</taxon>
        <taxon>Desulfonispora</taxon>
    </lineage>
</organism>
<evidence type="ECO:0000256" key="2">
    <source>
        <dbReference type="SAM" id="Phobius"/>
    </source>
</evidence>
<keyword evidence="2" id="KW-1133">Transmembrane helix</keyword>
<accession>A0A1W1VSY9</accession>
<keyword evidence="1" id="KW-0175">Coiled coil</keyword>
<feature type="coiled-coil region" evidence="1">
    <location>
        <begin position="69"/>
        <end position="103"/>
    </location>
</feature>
<keyword evidence="2" id="KW-0812">Transmembrane</keyword>
<evidence type="ECO:0000256" key="1">
    <source>
        <dbReference type="SAM" id="Coils"/>
    </source>
</evidence>
<evidence type="ECO:0000313" key="3">
    <source>
        <dbReference type="EMBL" id="SMB96446.1"/>
    </source>
</evidence>
<keyword evidence="2" id="KW-0472">Membrane</keyword>